<feature type="compositionally biased region" description="Polar residues" evidence="1">
    <location>
        <begin position="456"/>
        <end position="478"/>
    </location>
</feature>
<feature type="region of interest" description="Disordered" evidence="1">
    <location>
        <begin position="1"/>
        <end position="321"/>
    </location>
</feature>
<organism evidence="2 3">
    <name type="scientific">Colletotrichum salicis</name>
    <dbReference type="NCBI Taxonomy" id="1209931"/>
    <lineage>
        <taxon>Eukaryota</taxon>
        <taxon>Fungi</taxon>
        <taxon>Dikarya</taxon>
        <taxon>Ascomycota</taxon>
        <taxon>Pezizomycotina</taxon>
        <taxon>Sordariomycetes</taxon>
        <taxon>Hypocreomycetidae</taxon>
        <taxon>Glomerellales</taxon>
        <taxon>Glomerellaceae</taxon>
        <taxon>Colletotrichum</taxon>
        <taxon>Colletotrichum acutatum species complex</taxon>
    </lineage>
</organism>
<evidence type="ECO:0000256" key="1">
    <source>
        <dbReference type="SAM" id="MobiDB-lite"/>
    </source>
</evidence>
<keyword evidence="3" id="KW-1185">Reference proteome</keyword>
<evidence type="ECO:0000313" key="2">
    <source>
        <dbReference type="EMBL" id="KXH67542.1"/>
    </source>
</evidence>
<feature type="region of interest" description="Disordered" evidence="1">
    <location>
        <begin position="453"/>
        <end position="489"/>
    </location>
</feature>
<comment type="caution">
    <text evidence="2">The sequence shown here is derived from an EMBL/GenBank/DDBJ whole genome shotgun (WGS) entry which is preliminary data.</text>
</comment>
<feature type="compositionally biased region" description="Low complexity" evidence="1">
    <location>
        <begin position="661"/>
        <end position="673"/>
    </location>
</feature>
<protein>
    <submittedName>
        <fullName evidence="2">Uncharacterized protein</fullName>
    </submittedName>
</protein>
<sequence length="691" mass="74677">MAPQQNTFAVIPDAPGRVGGPSNRPPMTSKQAQKLYKQANKEPKRSKAEQRKWEKEKQEEIRKDLEKERAAVKAKAARDRKKAKEEEARENRRRAGQPLFDCRPSQDTIARFVRGNGTHKKRDSSGEPIPKPETTPAILVDIKPNTLASTAASNPPLPTESTEERKHPITSMAPPPRPSQTTKSAMPPPQGTSACERQPAAESVAPKPIDRDSLSRQPPTLPPTLKPLFSVPEKTPAATTAMGPPSRPAAKSKSRPFMMPKATLPTHQPPRHKIFKQNPSIQPSVHIKTEVPPPKELPSANSAPQKSLPAMPPPPVPSQKPKIEAVADKTPTNMAILAIAPSPVVVSKQMPAPPRPLPAMSPSPVPSRKSQVEAVTDKAPMNTAIPAIAPSPAAPSSVVAPSPVVAPSIQMLPPPPPRPLPQMPPPSTQAIVQDCFDDFFPTASQLAVELEEDFDSVQTTPASRSGASMPNQAPTQGPTEPFSRPKEARDLAHERILRPAKTSFPVVQKFENTMSSRHIQLAKPEAQVLVSQAPNLIMGRPQNRHRLVQGEQMSKRQRHQKTMPQGAFGPNPVANRSTSATYNTPPAKRHGAPPLPVPSRLPKLGILQELSSNHPPAPKPAAAKAMPLFDDFCPLICTQDLMMSSQEVLDIESPAKAMTQSSSGGSAADPASPLIEMDLGSIDWDDDLDDF</sequence>
<feature type="compositionally biased region" description="Polar residues" evidence="1">
    <location>
        <begin position="574"/>
        <end position="584"/>
    </location>
</feature>
<feature type="region of interest" description="Disordered" evidence="1">
    <location>
        <begin position="349"/>
        <end position="375"/>
    </location>
</feature>
<dbReference type="EMBL" id="JFFI01000464">
    <property type="protein sequence ID" value="KXH67542.1"/>
    <property type="molecule type" value="Genomic_DNA"/>
</dbReference>
<gene>
    <name evidence="2" type="ORF">CSAL01_04310</name>
</gene>
<dbReference type="OrthoDB" id="4590776at2759"/>
<reference evidence="2 3" key="1">
    <citation type="submission" date="2014-02" db="EMBL/GenBank/DDBJ databases">
        <title>The genome sequence of Colletotrichum salicis CBS 607.94.</title>
        <authorList>
            <person name="Baroncelli R."/>
            <person name="Thon M.R."/>
        </authorList>
    </citation>
    <scope>NUCLEOTIDE SEQUENCE [LARGE SCALE GENOMIC DNA]</scope>
    <source>
        <strain evidence="2 3">CBS 607.94</strain>
    </source>
</reference>
<evidence type="ECO:0000313" key="3">
    <source>
        <dbReference type="Proteomes" id="UP000070121"/>
    </source>
</evidence>
<dbReference type="Proteomes" id="UP000070121">
    <property type="component" value="Unassembled WGS sequence"/>
</dbReference>
<dbReference type="AlphaFoldDB" id="A0A135V4F3"/>
<feature type="compositionally biased region" description="Pro residues" evidence="1">
    <location>
        <begin position="351"/>
        <end position="365"/>
    </location>
</feature>
<proteinExistence type="predicted"/>
<name>A0A135V4F3_9PEZI</name>
<feature type="region of interest" description="Disordered" evidence="1">
    <location>
        <begin position="654"/>
        <end position="691"/>
    </location>
</feature>
<accession>A0A135V4F3</accession>
<feature type="region of interest" description="Disordered" evidence="1">
    <location>
        <begin position="560"/>
        <end position="601"/>
    </location>
</feature>
<dbReference type="STRING" id="1209931.A0A135V4F3"/>
<feature type="compositionally biased region" description="Basic and acidic residues" evidence="1">
    <location>
        <begin position="39"/>
        <end position="71"/>
    </location>
</feature>